<evidence type="ECO:0000313" key="3">
    <source>
        <dbReference type="Proteomes" id="UP001500822"/>
    </source>
</evidence>
<keyword evidence="1" id="KW-0472">Membrane</keyword>
<accession>A0ABP8YSN6</accession>
<comment type="caution">
    <text evidence="2">The sequence shown here is derived from an EMBL/GenBank/DDBJ whole genome shotgun (WGS) entry which is preliminary data.</text>
</comment>
<protein>
    <submittedName>
        <fullName evidence="2">Uncharacterized protein</fullName>
    </submittedName>
</protein>
<feature type="transmembrane region" description="Helical" evidence="1">
    <location>
        <begin position="53"/>
        <end position="80"/>
    </location>
</feature>
<dbReference type="EMBL" id="BAABIE010000001">
    <property type="protein sequence ID" value="GAA4738530.1"/>
    <property type="molecule type" value="Genomic_DNA"/>
</dbReference>
<reference evidence="3" key="1">
    <citation type="journal article" date="2019" name="Int. J. Syst. Evol. Microbiol.">
        <title>The Global Catalogue of Microorganisms (GCM) 10K type strain sequencing project: providing services to taxonomists for standard genome sequencing and annotation.</title>
        <authorList>
            <consortium name="The Broad Institute Genomics Platform"/>
            <consortium name="The Broad Institute Genome Sequencing Center for Infectious Disease"/>
            <person name="Wu L."/>
            <person name="Ma J."/>
        </authorList>
    </citation>
    <scope>NUCLEOTIDE SEQUENCE [LARGE SCALE GENOMIC DNA]</scope>
    <source>
        <strain evidence="3">JCM 18077</strain>
    </source>
</reference>
<feature type="transmembrane region" description="Helical" evidence="1">
    <location>
        <begin position="128"/>
        <end position="152"/>
    </location>
</feature>
<proteinExistence type="predicted"/>
<evidence type="ECO:0000313" key="2">
    <source>
        <dbReference type="EMBL" id="GAA4738530.1"/>
    </source>
</evidence>
<keyword evidence="1" id="KW-1133">Transmembrane helix</keyword>
<evidence type="ECO:0000256" key="1">
    <source>
        <dbReference type="SAM" id="Phobius"/>
    </source>
</evidence>
<organism evidence="2 3">
    <name type="scientific">Gordonia alkaliphila</name>
    <dbReference type="NCBI Taxonomy" id="1053547"/>
    <lineage>
        <taxon>Bacteria</taxon>
        <taxon>Bacillati</taxon>
        <taxon>Actinomycetota</taxon>
        <taxon>Actinomycetes</taxon>
        <taxon>Mycobacteriales</taxon>
        <taxon>Gordoniaceae</taxon>
        <taxon>Gordonia</taxon>
    </lineage>
</organism>
<feature type="transmembrane region" description="Helical" evidence="1">
    <location>
        <begin position="92"/>
        <end position="116"/>
    </location>
</feature>
<sequence>MTTLPPGFEPLPSPFPADEVPAPFPPAPFPPGPSQPTRLLAAPPPSTPPGTTVFAAAWLVNALALLAQIATVILFFYALNAALTESDIDNDTFFWAVAAGLVCPLLILIGIGLTSFSAARHHRHRPAWSTALIVFTVVCASPAFVVLSFLFIR</sequence>
<dbReference type="RefSeq" id="WP_345312137.1">
    <property type="nucleotide sequence ID" value="NZ_BAABIE010000001.1"/>
</dbReference>
<name>A0ABP8YSN6_9ACTN</name>
<gene>
    <name evidence="2" type="ORF">GCM10023217_02540</name>
</gene>
<keyword evidence="1" id="KW-0812">Transmembrane</keyword>
<keyword evidence="3" id="KW-1185">Reference proteome</keyword>
<dbReference type="Proteomes" id="UP001500822">
    <property type="component" value="Unassembled WGS sequence"/>
</dbReference>